<reference evidence="2" key="1">
    <citation type="submission" date="2021-03" db="EMBL/GenBank/DDBJ databases">
        <authorList>
            <person name="Tagirdzhanova G."/>
        </authorList>
    </citation>
    <scope>NUCLEOTIDE SEQUENCE</scope>
</reference>
<dbReference type="EMBL" id="CAJPDR010000601">
    <property type="protein sequence ID" value="CAF9940422.1"/>
    <property type="molecule type" value="Genomic_DNA"/>
</dbReference>
<evidence type="ECO:0000313" key="2">
    <source>
        <dbReference type="EMBL" id="CAF9940422.1"/>
    </source>
</evidence>
<organism evidence="2 3">
    <name type="scientific">Alectoria fallacina</name>
    <dbReference type="NCBI Taxonomy" id="1903189"/>
    <lineage>
        <taxon>Eukaryota</taxon>
        <taxon>Fungi</taxon>
        <taxon>Dikarya</taxon>
        <taxon>Ascomycota</taxon>
        <taxon>Pezizomycotina</taxon>
        <taxon>Lecanoromycetes</taxon>
        <taxon>OSLEUM clade</taxon>
        <taxon>Lecanoromycetidae</taxon>
        <taxon>Lecanorales</taxon>
        <taxon>Lecanorineae</taxon>
        <taxon>Parmeliaceae</taxon>
        <taxon>Alectoria</taxon>
    </lineage>
</organism>
<dbReference type="AlphaFoldDB" id="A0A8H3J496"/>
<evidence type="ECO:0000256" key="1">
    <source>
        <dbReference type="SAM" id="MobiDB-lite"/>
    </source>
</evidence>
<accession>A0A8H3J496</accession>
<feature type="region of interest" description="Disordered" evidence="1">
    <location>
        <begin position="160"/>
        <end position="203"/>
    </location>
</feature>
<protein>
    <submittedName>
        <fullName evidence="2">Uncharacterized protein</fullName>
    </submittedName>
</protein>
<feature type="compositionally biased region" description="Polar residues" evidence="1">
    <location>
        <begin position="181"/>
        <end position="203"/>
    </location>
</feature>
<sequence length="203" mass="22498">MATVAIQISSQALHVETVPQRMKSHAEGATDSNWQTLTVSDNNRKIHGFWDRGQPLTKYEKVLIAYESVRHYERRWLVPIPISYGIGSADMNNTAFWQLSNLGLPYTASLHSIDSSPRALFCNFLTGAADVWMSVTSKDELLMGKRSNIYPLELEGASVKPGDGFGNRDEPKMMTDRHATNDLSSIVPTAPRTGQDSGISRVS</sequence>
<dbReference type="Proteomes" id="UP000664203">
    <property type="component" value="Unassembled WGS sequence"/>
</dbReference>
<evidence type="ECO:0000313" key="3">
    <source>
        <dbReference type="Proteomes" id="UP000664203"/>
    </source>
</evidence>
<name>A0A8H3J496_9LECA</name>
<feature type="compositionally biased region" description="Basic and acidic residues" evidence="1">
    <location>
        <begin position="166"/>
        <end position="180"/>
    </location>
</feature>
<comment type="caution">
    <text evidence="2">The sequence shown here is derived from an EMBL/GenBank/DDBJ whole genome shotgun (WGS) entry which is preliminary data.</text>
</comment>
<proteinExistence type="predicted"/>
<gene>
    <name evidence="2" type="ORF">ALECFALPRED_008668</name>
</gene>
<keyword evidence="3" id="KW-1185">Reference proteome</keyword>